<dbReference type="Proteomes" id="UP000551501">
    <property type="component" value="Unassembled WGS sequence"/>
</dbReference>
<reference evidence="12 13" key="1">
    <citation type="submission" date="2020-08" db="EMBL/GenBank/DDBJ databases">
        <title>Sequencing the genomes of 1000 actinobacteria strains.</title>
        <authorList>
            <person name="Klenk H.-P."/>
        </authorList>
    </citation>
    <scope>NUCLEOTIDE SEQUENCE [LARGE SCALE GENOMIC DNA]</scope>
    <source>
        <strain evidence="12 13">DSM 45298</strain>
    </source>
</reference>
<dbReference type="GO" id="GO:0005886">
    <property type="term" value="C:plasma membrane"/>
    <property type="evidence" value="ECO:0007669"/>
    <property type="project" value="UniProtKB-SubCell"/>
</dbReference>
<evidence type="ECO:0000256" key="2">
    <source>
        <dbReference type="ARBA" id="ARBA00004651"/>
    </source>
</evidence>
<feature type="transmembrane region" description="Helical" evidence="11">
    <location>
        <begin position="7"/>
        <end position="29"/>
    </location>
</feature>
<dbReference type="EC" id="7.1.1.9" evidence="10"/>
<keyword evidence="5 11" id="KW-0812">Transmembrane</keyword>
<dbReference type="GO" id="GO:0004129">
    <property type="term" value="F:cytochrome-c oxidase activity"/>
    <property type="evidence" value="ECO:0007669"/>
    <property type="project" value="UniProtKB-EC"/>
</dbReference>
<comment type="function">
    <text evidence="1 10">Part of cytochrome c oxidase, its function is unknown.</text>
</comment>
<evidence type="ECO:0000313" key="13">
    <source>
        <dbReference type="Proteomes" id="UP000551501"/>
    </source>
</evidence>
<evidence type="ECO:0000256" key="5">
    <source>
        <dbReference type="ARBA" id="ARBA00022692"/>
    </source>
</evidence>
<accession>A0A840F5Y9</accession>
<evidence type="ECO:0000256" key="6">
    <source>
        <dbReference type="ARBA" id="ARBA00022967"/>
    </source>
</evidence>
<dbReference type="Pfam" id="PF12270">
    <property type="entry name" value="Cyt_c_ox_IV"/>
    <property type="match status" value="1"/>
</dbReference>
<dbReference type="AlphaFoldDB" id="A0A840F5Y9"/>
<evidence type="ECO:0000256" key="8">
    <source>
        <dbReference type="ARBA" id="ARBA00023136"/>
    </source>
</evidence>
<name>A0A840F5Y9_9ACTN</name>
<dbReference type="EMBL" id="JACIFP010000001">
    <property type="protein sequence ID" value="MBB4136939.1"/>
    <property type="molecule type" value="Genomic_DNA"/>
</dbReference>
<evidence type="ECO:0000256" key="7">
    <source>
        <dbReference type="ARBA" id="ARBA00022989"/>
    </source>
</evidence>
<evidence type="ECO:0000256" key="10">
    <source>
        <dbReference type="PIRNR" id="PIRNR017385"/>
    </source>
</evidence>
<proteinExistence type="inferred from homology"/>
<evidence type="ECO:0000256" key="1">
    <source>
        <dbReference type="ARBA" id="ARBA00002536"/>
    </source>
</evidence>
<comment type="subunit">
    <text evidence="10">Associates with subunits I, II and III to form cytochrome c oxidase.</text>
</comment>
<evidence type="ECO:0000256" key="9">
    <source>
        <dbReference type="ARBA" id="ARBA00047816"/>
    </source>
</evidence>
<feature type="transmembrane region" description="Helical" evidence="11">
    <location>
        <begin position="112"/>
        <end position="133"/>
    </location>
</feature>
<comment type="subcellular location">
    <subcellularLocation>
        <location evidence="2">Cell membrane</location>
        <topology evidence="2">Multi-pass membrane protein</topology>
    </subcellularLocation>
</comment>
<organism evidence="12 13">
    <name type="scientific">Gordonia humi</name>
    <dbReference type="NCBI Taxonomy" id="686429"/>
    <lineage>
        <taxon>Bacteria</taxon>
        <taxon>Bacillati</taxon>
        <taxon>Actinomycetota</taxon>
        <taxon>Actinomycetes</taxon>
        <taxon>Mycobacteriales</taxon>
        <taxon>Gordoniaceae</taxon>
        <taxon>Gordonia</taxon>
    </lineage>
</organism>
<gene>
    <name evidence="12" type="ORF">BKA16_003491</name>
</gene>
<feature type="transmembrane region" description="Helical" evidence="11">
    <location>
        <begin position="35"/>
        <end position="55"/>
    </location>
</feature>
<evidence type="ECO:0000313" key="12">
    <source>
        <dbReference type="EMBL" id="MBB4136939.1"/>
    </source>
</evidence>
<evidence type="ECO:0000256" key="11">
    <source>
        <dbReference type="SAM" id="Phobius"/>
    </source>
</evidence>
<comment type="similarity">
    <text evidence="3 10">Belongs to the cytochrome c oxidase bacterial subunit CtaF family.</text>
</comment>
<keyword evidence="4 10" id="KW-1003">Cell membrane</keyword>
<keyword evidence="13" id="KW-1185">Reference proteome</keyword>
<dbReference type="PIRSF" id="PIRSF017385">
    <property type="entry name" value="CtaF"/>
    <property type="match status" value="1"/>
</dbReference>
<keyword evidence="7 11" id="KW-1133">Transmembrane helix</keyword>
<keyword evidence="8 10" id="KW-0472">Membrane</keyword>
<keyword evidence="6 10" id="KW-1278">Translocase</keyword>
<comment type="caution">
    <text evidence="12">The sequence shown here is derived from an EMBL/GenBank/DDBJ whole genome shotgun (WGS) entry which is preliminary data.</text>
</comment>
<dbReference type="RefSeq" id="WP_183371851.1">
    <property type="nucleotide sequence ID" value="NZ_BAABHL010000126.1"/>
</dbReference>
<comment type="catalytic activity">
    <reaction evidence="9 10">
        <text>4 Fe(II)-[cytochrome c] + O2 + 8 H(+)(in) = 4 Fe(III)-[cytochrome c] + 2 H2O + 4 H(+)(out)</text>
        <dbReference type="Rhea" id="RHEA:11436"/>
        <dbReference type="Rhea" id="RHEA-COMP:10350"/>
        <dbReference type="Rhea" id="RHEA-COMP:14399"/>
        <dbReference type="ChEBI" id="CHEBI:15377"/>
        <dbReference type="ChEBI" id="CHEBI:15378"/>
        <dbReference type="ChEBI" id="CHEBI:15379"/>
        <dbReference type="ChEBI" id="CHEBI:29033"/>
        <dbReference type="ChEBI" id="CHEBI:29034"/>
        <dbReference type="EC" id="7.1.1.9"/>
    </reaction>
</comment>
<dbReference type="GO" id="GO:0022900">
    <property type="term" value="P:electron transport chain"/>
    <property type="evidence" value="ECO:0007669"/>
    <property type="project" value="InterPro"/>
</dbReference>
<sequence>MKVEARIFEVLAVFFILMGVIYTVCTFYYRTGVEWAGAACMFFAGGLALIAGTYFRFVARRVEIRPEDFEEAEIEDGAGELGFFSPGSYWPIMIAGGAALFAIGFATANFWFAIAMVFVIVGSVAGLVFEYHVGPEKH</sequence>
<protein>
    <recommendedName>
        <fullName evidence="10">Cytochrome c oxidase polypeptide 4</fullName>
        <ecNumber evidence="10">7.1.1.9</ecNumber>
    </recommendedName>
    <alternativeName>
        <fullName evidence="10">Cytochrome aa3 subunit 4</fullName>
    </alternativeName>
    <alternativeName>
        <fullName evidence="10">Cytochrome c oxidase polypeptide IV</fullName>
    </alternativeName>
</protein>
<evidence type="ECO:0000256" key="3">
    <source>
        <dbReference type="ARBA" id="ARBA00006870"/>
    </source>
</evidence>
<dbReference type="InterPro" id="IPR021050">
    <property type="entry name" value="Cyt_c_oxidase_su4_actinobac"/>
</dbReference>
<feature type="transmembrane region" description="Helical" evidence="11">
    <location>
        <begin position="89"/>
        <end position="106"/>
    </location>
</feature>
<evidence type="ECO:0000256" key="4">
    <source>
        <dbReference type="ARBA" id="ARBA00022475"/>
    </source>
</evidence>